<dbReference type="PATRIC" id="fig|1173027.3.peg.1102"/>
<protein>
    <recommendedName>
        <fullName evidence="4">DUF751 domain-containing protein</fullName>
    </recommendedName>
</protein>
<evidence type="ECO:0008006" key="4">
    <source>
        <dbReference type="Google" id="ProtNLM"/>
    </source>
</evidence>
<dbReference type="EMBL" id="CP003630">
    <property type="protein sequence ID" value="AFZ16896.1"/>
    <property type="molecule type" value="Genomic_DNA"/>
</dbReference>
<evidence type="ECO:0000313" key="2">
    <source>
        <dbReference type="EMBL" id="AFZ16896.1"/>
    </source>
</evidence>
<dbReference type="PANTHER" id="PTHR36049:SF3">
    <property type="match status" value="1"/>
</dbReference>
<evidence type="ECO:0000256" key="1">
    <source>
        <dbReference type="SAM" id="Phobius"/>
    </source>
</evidence>
<keyword evidence="1" id="KW-0812">Transmembrane</keyword>
<keyword evidence="1" id="KW-0472">Membrane</keyword>
<feature type="transmembrane region" description="Helical" evidence="1">
    <location>
        <begin position="12"/>
        <end position="27"/>
    </location>
</feature>
<gene>
    <name evidence="2" type="ORF">Mic7113_1001</name>
</gene>
<feature type="transmembrane region" description="Helical" evidence="1">
    <location>
        <begin position="39"/>
        <end position="62"/>
    </location>
</feature>
<proteinExistence type="predicted"/>
<dbReference type="Proteomes" id="UP000010471">
    <property type="component" value="Chromosome"/>
</dbReference>
<name>K9WAP8_9CYAN</name>
<dbReference type="eggNOG" id="ENOG50330BX">
    <property type="taxonomic scope" value="Bacteria"/>
</dbReference>
<sequence length="67" mass="7838">MKDFWENVSRYPRFFITISLGIFYFLFERLKPLFERPLTAIALTGVLVAGFFFIAFTLRAMLGLNPI</sequence>
<evidence type="ECO:0000313" key="3">
    <source>
        <dbReference type="Proteomes" id="UP000010471"/>
    </source>
</evidence>
<dbReference type="HOGENOM" id="CLU_189266_0_0_3"/>
<organism evidence="2 3">
    <name type="scientific">Allocoleopsis franciscana PCC 7113</name>
    <dbReference type="NCBI Taxonomy" id="1173027"/>
    <lineage>
        <taxon>Bacteria</taxon>
        <taxon>Bacillati</taxon>
        <taxon>Cyanobacteriota</taxon>
        <taxon>Cyanophyceae</taxon>
        <taxon>Coleofasciculales</taxon>
        <taxon>Coleofasciculaceae</taxon>
        <taxon>Allocoleopsis</taxon>
        <taxon>Allocoleopsis franciscana</taxon>
    </lineage>
</organism>
<reference evidence="2 3" key="1">
    <citation type="submission" date="2012-06" db="EMBL/GenBank/DDBJ databases">
        <title>Finished chromosome of genome of Microcoleus sp. PCC 7113.</title>
        <authorList>
            <consortium name="US DOE Joint Genome Institute"/>
            <person name="Gugger M."/>
            <person name="Coursin T."/>
            <person name="Rippka R."/>
            <person name="Tandeau De Marsac N."/>
            <person name="Huntemann M."/>
            <person name="Wei C.-L."/>
            <person name="Han J."/>
            <person name="Detter J.C."/>
            <person name="Han C."/>
            <person name="Tapia R."/>
            <person name="Chen A."/>
            <person name="Kyrpides N."/>
            <person name="Mavromatis K."/>
            <person name="Markowitz V."/>
            <person name="Szeto E."/>
            <person name="Ivanova N."/>
            <person name="Pagani I."/>
            <person name="Pati A."/>
            <person name="Goodwin L."/>
            <person name="Nordberg H.P."/>
            <person name="Cantor M.N."/>
            <person name="Hua S.X."/>
            <person name="Woyke T."/>
            <person name="Kerfeld C.A."/>
        </authorList>
    </citation>
    <scope>NUCLEOTIDE SEQUENCE [LARGE SCALE GENOMIC DNA]</scope>
    <source>
        <strain evidence="2 3">PCC 7113</strain>
    </source>
</reference>
<dbReference type="OrthoDB" id="489556at2"/>
<keyword evidence="1" id="KW-1133">Transmembrane helix</keyword>
<dbReference type="AlphaFoldDB" id="K9WAP8"/>
<accession>K9WAP8</accession>
<keyword evidence="3" id="KW-1185">Reference proteome</keyword>
<dbReference type="PANTHER" id="PTHR36049">
    <property type="entry name" value="TRANSMEMBRANE PROTEIN"/>
    <property type="match status" value="1"/>
</dbReference>
<dbReference type="RefSeq" id="WP_015181056.1">
    <property type="nucleotide sequence ID" value="NC_019738.1"/>
</dbReference>
<dbReference type="STRING" id="1173027.Mic7113_1001"/>
<dbReference type="KEGG" id="mic:Mic7113_1001"/>
<dbReference type="Pfam" id="PF05421">
    <property type="entry name" value="DUF751"/>
    <property type="match status" value="1"/>
</dbReference>
<dbReference type="InterPro" id="IPR008470">
    <property type="entry name" value="Uncharacterised_Ycf33"/>
</dbReference>